<name>A0A2K8KX66_MARES</name>
<organism evidence="9 10">
    <name type="scientific">Mariprofundus aestuarium</name>
    <dbReference type="NCBI Taxonomy" id="1921086"/>
    <lineage>
        <taxon>Bacteria</taxon>
        <taxon>Pseudomonadati</taxon>
        <taxon>Pseudomonadota</taxon>
        <taxon>Candidatius Mariprofundia</taxon>
        <taxon>Mariprofundales</taxon>
        <taxon>Mariprofundaceae</taxon>
        <taxon>Mariprofundus</taxon>
    </lineage>
</organism>
<dbReference type="GO" id="GO:0106141">
    <property type="term" value="F:flavin prenyltransferase activity"/>
    <property type="evidence" value="ECO:0007669"/>
    <property type="project" value="UniProtKB-EC"/>
</dbReference>
<gene>
    <name evidence="7" type="primary">ubiX</name>
    <name evidence="9" type="ORF">Ga0123461_1069</name>
</gene>
<dbReference type="NCBIfam" id="TIGR00421">
    <property type="entry name" value="ubiX_pad"/>
    <property type="match status" value="1"/>
</dbReference>
<feature type="binding site" evidence="7">
    <location>
        <begin position="108"/>
        <end position="111"/>
    </location>
    <ligand>
        <name>FMN</name>
        <dbReference type="ChEBI" id="CHEBI:58210"/>
    </ligand>
</feature>
<evidence type="ECO:0000313" key="10">
    <source>
        <dbReference type="Proteomes" id="UP000231701"/>
    </source>
</evidence>
<evidence type="ECO:0000259" key="8">
    <source>
        <dbReference type="Pfam" id="PF02441"/>
    </source>
</evidence>
<dbReference type="KEGG" id="maes:Ga0123461_1069"/>
<dbReference type="FunFam" id="3.40.50.1950:FF:000001">
    <property type="entry name" value="Flavin prenyltransferase UbiX"/>
    <property type="match status" value="1"/>
</dbReference>
<evidence type="ECO:0000256" key="3">
    <source>
        <dbReference type="ARBA" id="ARBA00022643"/>
    </source>
</evidence>
<evidence type="ECO:0000256" key="7">
    <source>
        <dbReference type="HAMAP-Rule" id="MF_01984"/>
    </source>
</evidence>
<feature type="binding site" evidence="7">
    <location>
        <position position="143"/>
    </location>
    <ligand>
        <name>FMN</name>
        <dbReference type="ChEBI" id="CHEBI:58210"/>
    </ligand>
</feature>
<dbReference type="Proteomes" id="UP000231701">
    <property type="component" value="Chromosome"/>
</dbReference>
<accession>A0A2K8KX66</accession>
<dbReference type="PANTHER" id="PTHR43374">
    <property type="entry name" value="FLAVIN PRENYLTRANSFERASE"/>
    <property type="match status" value="1"/>
</dbReference>
<dbReference type="RefSeq" id="WP_100277374.1">
    <property type="nucleotide sequence ID" value="NZ_CP018799.1"/>
</dbReference>
<dbReference type="SUPFAM" id="SSF52507">
    <property type="entry name" value="Homo-oligomeric flavin-containing Cys decarboxylases, HFCD"/>
    <property type="match status" value="1"/>
</dbReference>
<evidence type="ECO:0000256" key="1">
    <source>
        <dbReference type="ARBA" id="ARBA00022602"/>
    </source>
</evidence>
<keyword evidence="4 7" id="KW-0808">Transferase</keyword>
<comment type="caution">
    <text evidence="7">Lacks conserved residue(s) required for the propagation of feature annotation.</text>
</comment>
<keyword evidence="10" id="KW-1185">Reference proteome</keyword>
<dbReference type="Gene3D" id="3.40.50.1950">
    <property type="entry name" value="Flavin prenyltransferase-like"/>
    <property type="match status" value="1"/>
</dbReference>
<dbReference type="InterPro" id="IPR004507">
    <property type="entry name" value="UbiX-like"/>
</dbReference>
<dbReference type="Pfam" id="PF02441">
    <property type="entry name" value="Flavoprotein"/>
    <property type="match status" value="1"/>
</dbReference>
<evidence type="ECO:0000256" key="6">
    <source>
        <dbReference type="ARBA" id="ARBA00060793"/>
    </source>
</evidence>
<evidence type="ECO:0000256" key="5">
    <source>
        <dbReference type="ARBA" id="ARBA00050612"/>
    </source>
</evidence>
<dbReference type="GO" id="GO:0016831">
    <property type="term" value="F:carboxy-lyase activity"/>
    <property type="evidence" value="ECO:0007669"/>
    <property type="project" value="TreeGrafter"/>
</dbReference>
<evidence type="ECO:0000256" key="2">
    <source>
        <dbReference type="ARBA" id="ARBA00022630"/>
    </source>
</evidence>
<dbReference type="InterPro" id="IPR003382">
    <property type="entry name" value="Flavoprotein"/>
</dbReference>
<dbReference type="EC" id="2.5.1.129" evidence="7"/>
<comment type="similarity">
    <text evidence="6 7">Belongs to the UbiX/PAD1 family.</text>
</comment>
<reference evidence="9 10" key="1">
    <citation type="submission" date="2016-12" db="EMBL/GenBank/DDBJ databases">
        <title>Isolation and genomic insights into novel planktonic Zetaproteobacteria from stratified waters of the Chesapeake Bay.</title>
        <authorList>
            <person name="McAllister S.M."/>
            <person name="Kato S."/>
            <person name="Chan C.S."/>
            <person name="Chiu B.K."/>
            <person name="Field E.K."/>
        </authorList>
    </citation>
    <scope>NUCLEOTIDE SEQUENCE [LARGE SCALE GENOMIC DNA]</scope>
    <source>
        <strain evidence="9 10">CP-5</strain>
    </source>
</reference>
<feature type="domain" description="Flavoprotein" evidence="8">
    <location>
        <begin position="11"/>
        <end position="194"/>
    </location>
</feature>
<sequence>MSNTGTHQESVIVAMTGASGAAYGLRLIRRLALAGVPQHILLSDAARVVLKQEADLELPGGTDATVTALSSHLDIPSSLIRCYELNDWFSPAASGSAGIKRMVVIPCSMGSLGRIAAGLSDNLIERAADVILKERRQLILVPRETPLSSIHLENMLKLSRLGVDIMPAMPAFYHRPQSLEEITDFLVDRVFDHLNISNPEAKQWGTS</sequence>
<dbReference type="HAMAP" id="MF_01984">
    <property type="entry name" value="ubiX_pad"/>
    <property type="match status" value="1"/>
</dbReference>
<comment type="function">
    <text evidence="7">Flavin prenyltransferase that catalyzes the synthesis of the prenylated FMN cofactor (prenyl-FMN) for 4-hydroxy-3-polyprenylbenzoic acid decarboxylase UbiD. The prenyltransferase is metal-independent and links a dimethylallyl moiety from dimethylallyl monophosphate (DMAP) to the flavin N5 and C6 atoms of FMN.</text>
</comment>
<feature type="binding site" evidence="7">
    <location>
        <position position="189"/>
    </location>
    <ligand>
        <name>dimethylallyl phosphate</name>
        <dbReference type="ChEBI" id="CHEBI:88052"/>
    </ligand>
</feature>
<dbReference type="PANTHER" id="PTHR43374:SF1">
    <property type="entry name" value="FLAVIN PRENYLTRANSFERASE PAD1, MITOCHONDRIAL"/>
    <property type="match status" value="1"/>
</dbReference>
<dbReference type="OrthoDB" id="9781577at2"/>
<comment type="catalytic activity">
    <reaction evidence="5 7">
        <text>dimethylallyl phosphate + FMNH2 = prenylated FMNH2 + phosphate</text>
        <dbReference type="Rhea" id="RHEA:37743"/>
        <dbReference type="ChEBI" id="CHEBI:43474"/>
        <dbReference type="ChEBI" id="CHEBI:57618"/>
        <dbReference type="ChEBI" id="CHEBI:87467"/>
        <dbReference type="ChEBI" id="CHEBI:88052"/>
        <dbReference type="EC" id="2.5.1.129"/>
    </reaction>
</comment>
<keyword evidence="2 7" id="KW-0285">Flavoprotein</keyword>
<dbReference type="AlphaFoldDB" id="A0A2K8KX66"/>
<evidence type="ECO:0000256" key="4">
    <source>
        <dbReference type="ARBA" id="ARBA00022679"/>
    </source>
</evidence>
<protein>
    <recommendedName>
        <fullName evidence="7">Flavin prenyltransferase UbiX</fullName>
        <ecNumber evidence="7">2.5.1.129</ecNumber>
    </recommendedName>
</protein>
<feature type="binding site" evidence="7">
    <location>
        <position position="43"/>
    </location>
    <ligand>
        <name>FMN</name>
        <dbReference type="ChEBI" id="CHEBI:58210"/>
    </ligand>
</feature>
<feature type="binding site" evidence="7">
    <location>
        <position position="173"/>
    </location>
    <ligand>
        <name>dimethylallyl phosphate</name>
        <dbReference type="ChEBI" id="CHEBI:88052"/>
    </ligand>
</feature>
<dbReference type="NCBIfam" id="NF004685">
    <property type="entry name" value="PRK06029.1"/>
    <property type="match status" value="1"/>
</dbReference>
<evidence type="ECO:0000313" key="9">
    <source>
        <dbReference type="EMBL" id="ATX79488.1"/>
    </source>
</evidence>
<feature type="binding site" evidence="7">
    <location>
        <begin position="17"/>
        <end position="19"/>
    </location>
    <ligand>
        <name>FMN</name>
        <dbReference type="ChEBI" id="CHEBI:58210"/>
    </ligand>
</feature>
<keyword evidence="1 7" id="KW-0637">Prenyltransferase</keyword>
<dbReference type="InterPro" id="IPR036551">
    <property type="entry name" value="Flavin_trans-like"/>
</dbReference>
<keyword evidence="3 7" id="KW-0288">FMN</keyword>
<proteinExistence type="inferred from homology"/>
<keyword evidence="9" id="KW-0456">Lyase</keyword>
<dbReference type="EMBL" id="CP018799">
    <property type="protein sequence ID" value="ATX79488.1"/>
    <property type="molecule type" value="Genomic_DNA"/>
</dbReference>